<comment type="similarity">
    <text evidence="1">Belongs to the PPR family. PCMP-H subfamily.</text>
</comment>
<accession>A0A9D5BXC1</accession>
<dbReference type="InterPro" id="IPR002885">
    <property type="entry name" value="PPR_rpt"/>
</dbReference>
<evidence type="ECO:0000256" key="2">
    <source>
        <dbReference type="ARBA" id="ARBA00022737"/>
    </source>
</evidence>
<dbReference type="InterPro" id="IPR046848">
    <property type="entry name" value="E_motif"/>
</dbReference>
<reference evidence="5" key="2">
    <citation type="journal article" date="2022" name="Hortic Res">
        <title>The genome of Dioscorea zingiberensis sheds light on the biosynthesis, origin and evolution of the medicinally important diosgenin saponins.</title>
        <authorList>
            <person name="Li Y."/>
            <person name="Tan C."/>
            <person name="Li Z."/>
            <person name="Guo J."/>
            <person name="Li S."/>
            <person name="Chen X."/>
            <person name="Wang C."/>
            <person name="Dai X."/>
            <person name="Yang H."/>
            <person name="Song W."/>
            <person name="Hou L."/>
            <person name="Xu J."/>
            <person name="Tong Z."/>
            <person name="Xu A."/>
            <person name="Yuan X."/>
            <person name="Wang W."/>
            <person name="Yang Q."/>
            <person name="Chen L."/>
            <person name="Sun Z."/>
            <person name="Wang K."/>
            <person name="Pan B."/>
            <person name="Chen J."/>
            <person name="Bao Y."/>
            <person name="Liu F."/>
            <person name="Qi X."/>
            <person name="Gang D.R."/>
            <person name="Wen J."/>
            <person name="Li J."/>
        </authorList>
    </citation>
    <scope>NUCLEOTIDE SEQUENCE</scope>
    <source>
        <strain evidence="5">Dzin_1.0</strain>
    </source>
</reference>
<dbReference type="InterPro" id="IPR032867">
    <property type="entry name" value="DYW_dom"/>
</dbReference>
<name>A0A9D5BXC1_9LILI</name>
<dbReference type="PROSITE" id="PS51375">
    <property type="entry name" value="PPR"/>
    <property type="match status" value="7"/>
</dbReference>
<feature type="repeat" description="PPR" evidence="3">
    <location>
        <begin position="441"/>
        <end position="475"/>
    </location>
</feature>
<dbReference type="EMBL" id="JAGGNH010000010">
    <property type="protein sequence ID" value="KAJ0962384.1"/>
    <property type="molecule type" value="Genomic_DNA"/>
</dbReference>
<feature type="repeat" description="PPR" evidence="3">
    <location>
        <begin position="643"/>
        <end position="677"/>
    </location>
</feature>
<dbReference type="InterPro" id="IPR046960">
    <property type="entry name" value="PPR_At4g14850-like_plant"/>
</dbReference>
<dbReference type="InterPro" id="IPR011990">
    <property type="entry name" value="TPR-like_helical_dom_sf"/>
</dbReference>
<dbReference type="Pfam" id="PF20431">
    <property type="entry name" value="E_motif"/>
    <property type="match status" value="1"/>
</dbReference>
<proteinExistence type="inferred from homology"/>
<feature type="repeat" description="PPR" evidence="3">
    <location>
        <begin position="678"/>
        <end position="712"/>
    </location>
</feature>
<dbReference type="PANTHER" id="PTHR24015:SF1903">
    <property type="entry name" value="OS05G0305300 PROTEIN"/>
    <property type="match status" value="1"/>
</dbReference>
<evidence type="ECO:0000313" key="6">
    <source>
        <dbReference type="Proteomes" id="UP001085076"/>
    </source>
</evidence>
<sequence>MAMALMANAAFYYSPRPHHSHLPSFTPSGHPSKPSSLSLEINNLCTNGRPDDALQLLLQQCPDPSHLPSQADAVGLILQSCGRERQLDVGRGVHQLIDSSAELTSNEFLTTRLVTMYSMCGSLMDSRRVFESIKNKNLFHWNAMISGYTRNELWDEVLCVFCQLISETGLMPDNFTLPCVLKSCGGLLGVGMGGTVHGMAVKMGLSSDAFVGNSLMSMYGKCGCVDEAVQVFEDMPERNLVSWNTLICALSENGLVEECFDVFREMVVITRPDDATVVTLLPACAAEGWLEMGKVVHGLSVRLELGHALRVNNALIDMYGKCGFLTEAQRLFDRSTERNEVSWNALIGGYSKNGDVDRALYLLREMAVEEGIRPNEVTALNVLSACLGPSELLKVKELHGYVIRNGLQNNELVFSGFITAYAKCGSLESAVSVLHSMEIKIVSPWNAIIGGYVQSGQPTEAMGLFHQMLSSGFEPDWISISSLLSACTHLKDLGSGLAVHGFIQRHGLEMDPFIRISLLTLYMQCEKPLFARVIFEAMKEKDSVSWNVIIAGYAKNGQMEESLDLYRRMQRDGYEPCAISTTSVLMACGQLSALRLGKEAHCFALKADFSDDMFISSSIIDMYAKCGSIEHAHNFFEKLNNKDTASWSAMITGYGIHGCGLEAVQLFNRMHREGPKPDGFTYIGILMACSHAGLVGEGLNYFEEMRNSQVVKPKLVHYACIVDMLGRAGRLVDAARLIEEMPEEPDGRMWTTLLDACKKHGDMNLGERVAKKLLDLEPDKAEHYILASNLFAGSGRWHDVRRVREKMKEVGLMKEPGLSWINVGNKVYKFVCGYGVLPESDEVHTVWCELEEKIRKVGYIPDTSSVLHELEEEEKVGILQRHSEKQAIAFGLLKMNHGTKLRVFKNIRMCRDCHNAAKLVSKVVEREIIVRDNKRFHHFKDGICSCGDYW</sequence>
<keyword evidence="6" id="KW-1185">Reference proteome</keyword>
<evidence type="ECO:0000256" key="1">
    <source>
        <dbReference type="ARBA" id="ARBA00006643"/>
    </source>
</evidence>
<dbReference type="GO" id="GO:0008270">
    <property type="term" value="F:zinc ion binding"/>
    <property type="evidence" value="ECO:0007669"/>
    <property type="project" value="InterPro"/>
</dbReference>
<keyword evidence="2" id="KW-0677">Repeat</keyword>
<gene>
    <name evidence="5" type="ORF">J5N97_030212</name>
</gene>
<feature type="repeat" description="PPR" evidence="3">
    <location>
        <begin position="339"/>
        <end position="374"/>
    </location>
</feature>
<feature type="domain" description="DYW" evidence="4">
    <location>
        <begin position="858"/>
        <end position="950"/>
    </location>
</feature>
<organism evidence="5 6">
    <name type="scientific">Dioscorea zingiberensis</name>
    <dbReference type="NCBI Taxonomy" id="325984"/>
    <lineage>
        <taxon>Eukaryota</taxon>
        <taxon>Viridiplantae</taxon>
        <taxon>Streptophyta</taxon>
        <taxon>Embryophyta</taxon>
        <taxon>Tracheophyta</taxon>
        <taxon>Spermatophyta</taxon>
        <taxon>Magnoliopsida</taxon>
        <taxon>Liliopsida</taxon>
        <taxon>Dioscoreales</taxon>
        <taxon>Dioscoreaceae</taxon>
        <taxon>Dioscorea</taxon>
    </lineage>
</organism>
<evidence type="ECO:0000259" key="4">
    <source>
        <dbReference type="Pfam" id="PF14432"/>
    </source>
</evidence>
<dbReference type="NCBIfam" id="TIGR00756">
    <property type="entry name" value="PPR"/>
    <property type="match status" value="7"/>
</dbReference>
<feature type="repeat" description="PPR" evidence="3">
    <location>
        <begin position="542"/>
        <end position="576"/>
    </location>
</feature>
<dbReference type="GO" id="GO:0009451">
    <property type="term" value="P:RNA modification"/>
    <property type="evidence" value="ECO:0007669"/>
    <property type="project" value="InterPro"/>
</dbReference>
<dbReference type="FunFam" id="1.25.40.10:FF:000344">
    <property type="entry name" value="Pentatricopeptide repeat-containing protein"/>
    <property type="match status" value="1"/>
</dbReference>
<evidence type="ECO:0000313" key="5">
    <source>
        <dbReference type="EMBL" id="KAJ0962384.1"/>
    </source>
</evidence>
<feature type="repeat" description="PPR" evidence="3">
    <location>
        <begin position="137"/>
        <end position="172"/>
    </location>
</feature>
<dbReference type="AlphaFoldDB" id="A0A9D5BXC1"/>
<feature type="repeat" description="PPR" evidence="3">
    <location>
        <begin position="208"/>
        <end position="242"/>
    </location>
</feature>
<dbReference type="Pfam" id="PF13041">
    <property type="entry name" value="PPR_2"/>
    <property type="match status" value="5"/>
</dbReference>
<comment type="caution">
    <text evidence="5">The sequence shown here is derived from an EMBL/GenBank/DDBJ whole genome shotgun (WGS) entry which is preliminary data.</text>
</comment>
<protein>
    <recommendedName>
        <fullName evidence="4">DYW domain-containing protein</fullName>
    </recommendedName>
</protein>
<dbReference type="Proteomes" id="UP001085076">
    <property type="component" value="Miscellaneous, Linkage group lg10"/>
</dbReference>
<dbReference type="FunFam" id="1.25.40.10:FF:000690">
    <property type="entry name" value="Pentatricopeptide repeat-containing protein"/>
    <property type="match status" value="1"/>
</dbReference>
<reference evidence="5" key="1">
    <citation type="submission" date="2021-03" db="EMBL/GenBank/DDBJ databases">
        <authorList>
            <person name="Li Z."/>
            <person name="Yang C."/>
        </authorList>
    </citation>
    <scope>NUCLEOTIDE SEQUENCE</scope>
    <source>
        <strain evidence="5">Dzin_1.0</strain>
        <tissue evidence="5">Leaf</tissue>
    </source>
</reference>
<dbReference type="Pfam" id="PF01535">
    <property type="entry name" value="PPR"/>
    <property type="match status" value="5"/>
</dbReference>
<dbReference type="FunFam" id="1.25.40.10:FF:000227">
    <property type="entry name" value="Pentatricopeptide repeat-containing protein At3g13880"/>
    <property type="match status" value="1"/>
</dbReference>
<dbReference type="PANTHER" id="PTHR24015">
    <property type="entry name" value="OS07G0578800 PROTEIN-RELATED"/>
    <property type="match status" value="1"/>
</dbReference>
<evidence type="ECO:0000256" key="3">
    <source>
        <dbReference type="PROSITE-ProRule" id="PRU00708"/>
    </source>
</evidence>
<dbReference type="Pfam" id="PF14432">
    <property type="entry name" value="DYW_deaminase"/>
    <property type="match status" value="1"/>
</dbReference>
<dbReference type="FunFam" id="1.25.40.10:FF:000361">
    <property type="entry name" value="Pentatricopeptide repeat-containing protein chloroplastic"/>
    <property type="match status" value="2"/>
</dbReference>
<dbReference type="GO" id="GO:0003729">
    <property type="term" value="F:mRNA binding"/>
    <property type="evidence" value="ECO:0007669"/>
    <property type="project" value="UniProtKB-ARBA"/>
</dbReference>
<dbReference type="Gene3D" id="1.25.40.10">
    <property type="entry name" value="Tetratricopeptide repeat domain"/>
    <property type="match status" value="6"/>
</dbReference>
<dbReference type="OrthoDB" id="1859983at2759"/>